<proteinExistence type="inferred from homology"/>
<dbReference type="GO" id="GO:0051287">
    <property type="term" value="F:NAD binding"/>
    <property type="evidence" value="ECO:0007669"/>
    <property type="project" value="InterPro"/>
</dbReference>
<dbReference type="Gene3D" id="3.40.50.720">
    <property type="entry name" value="NAD(P)-binding Rossmann-like Domain"/>
    <property type="match status" value="1"/>
</dbReference>
<dbReference type="Pfam" id="PF02774">
    <property type="entry name" value="Semialdhyde_dhC"/>
    <property type="match status" value="1"/>
</dbReference>
<dbReference type="Pfam" id="PF01118">
    <property type="entry name" value="Semialdhyde_dh"/>
    <property type="match status" value="1"/>
</dbReference>
<dbReference type="Proteomes" id="UP000663211">
    <property type="component" value="Chromosome"/>
</dbReference>
<dbReference type="SMART" id="SM00859">
    <property type="entry name" value="Semialdhyde_dh"/>
    <property type="match status" value="1"/>
</dbReference>
<accession>A0A680NZB4</accession>
<comment type="similarity">
    <text evidence="1">Belongs to the aspartate-semialdehyde dehydrogenase family.</text>
</comment>
<reference evidence="5" key="3">
    <citation type="submission" date="2023-02" db="EMBL/GenBank/DDBJ databases">
        <title>Escherichia albertii as a potential enteropathogen in the light of epidemiological and genomic studies.</title>
        <authorList>
            <person name="Leszczynska K."/>
            <person name="Swiecicka I."/>
            <person name="Daniluk T."/>
            <person name="Lebensztejn D."/>
            <person name="Chmielewska S."/>
            <person name="Leszczynska D."/>
            <person name="Gawor J."/>
            <person name="Kliber M."/>
        </authorList>
    </citation>
    <scope>NUCLEOTIDE SEQUENCE</scope>
    <source>
        <strain evidence="5">BIA_7</strain>
    </source>
</reference>
<feature type="domain" description="Semialdehyde dehydrogenase NAD-binding" evidence="2">
    <location>
        <begin position="6"/>
        <end position="121"/>
    </location>
</feature>
<organism evidence="4 7">
    <name type="scientific">Escherichia albertii</name>
    <dbReference type="NCBI Taxonomy" id="208962"/>
    <lineage>
        <taxon>Bacteria</taxon>
        <taxon>Pseudomonadati</taxon>
        <taxon>Pseudomonadota</taxon>
        <taxon>Gammaproteobacteria</taxon>
        <taxon>Enterobacterales</taxon>
        <taxon>Enterobacteriaceae</taxon>
        <taxon>Escherichia</taxon>
    </lineage>
</organism>
<sequence>MSEGWNIAILGATGAVGEALLETLAERQFPVGEIYALARNESAGEHLRFGGKTIIVQDVVDFDWTQAQLAFFVAGKEATASWVEEATNAGCLVIDSSGLFALEPDVPLVVPEVNPFVLTDYRNRNVIAVPDSLTSQLLAALKPLIDQGGLSRISVTSLISASAQGKKAVDALAGQSAKLLNGIPIDEDDFFGRQLAFNMLPLLPDREGSVREERRIVDEVRKILQDEGLMISASVVQSPVFYGHAQMVNFEALRPLAAEEARDAFAQGEDIVLSEENEFPTQVGDASGTPHLSVGCVRNDYGMPEQIQFWSVADNVRFGGALMAVKIAEKLVQEYLY</sequence>
<dbReference type="InterPro" id="IPR000534">
    <property type="entry name" value="Semialdehyde_DH_NAD-bd"/>
</dbReference>
<evidence type="ECO:0000313" key="7">
    <source>
        <dbReference type="Proteomes" id="UP000663211"/>
    </source>
</evidence>
<dbReference type="Proteomes" id="UP001219219">
    <property type="component" value="Chromosome"/>
</dbReference>
<dbReference type="GO" id="GO:0046983">
    <property type="term" value="F:protein dimerization activity"/>
    <property type="evidence" value="ECO:0007669"/>
    <property type="project" value="InterPro"/>
</dbReference>
<dbReference type="PANTHER" id="PTHR46278">
    <property type="entry name" value="DEHYDROGENASE, PUTATIVE-RELATED"/>
    <property type="match status" value="1"/>
</dbReference>
<evidence type="ECO:0000259" key="2">
    <source>
        <dbReference type="SMART" id="SM00859"/>
    </source>
</evidence>
<evidence type="ECO:0000313" key="4">
    <source>
        <dbReference type="EMBL" id="QST74946.1"/>
    </source>
</evidence>
<dbReference type="Gene3D" id="3.30.360.10">
    <property type="entry name" value="Dihydrodipicolinate Reductase, domain 2"/>
    <property type="match status" value="1"/>
</dbReference>
<dbReference type="Proteomes" id="UP000240382">
    <property type="component" value="Unassembled WGS sequence"/>
</dbReference>
<dbReference type="NCBIfam" id="NF005957">
    <property type="entry name" value="PRK08040.1"/>
    <property type="match status" value="1"/>
</dbReference>
<dbReference type="NCBIfam" id="NF004224">
    <property type="entry name" value="PRK05671.1"/>
    <property type="match status" value="1"/>
</dbReference>
<dbReference type="EMBL" id="PYQT01000046">
    <property type="protein sequence ID" value="PSY38100.1"/>
    <property type="molecule type" value="Genomic_DNA"/>
</dbReference>
<dbReference type="SUPFAM" id="SSF55347">
    <property type="entry name" value="Glyceraldehyde-3-phosphate dehydrogenase-like, C-terminal domain"/>
    <property type="match status" value="1"/>
</dbReference>
<dbReference type="EMBL" id="CP070296">
    <property type="protein sequence ID" value="QST74946.1"/>
    <property type="molecule type" value="Genomic_DNA"/>
</dbReference>
<dbReference type="RefSeq" id="WP_001289144.1">
    <property type="nucleotide sequence ID" value="NZ_AP014856.1"/>
</dbReference>
<dbReference type="PANTHER" id="PTHR46278:SF2">
    <property type="entry name" value="ASPARTATE-SEMIALDEHYDE DEHYDROGENASE"/>
    <property type="match status" value="1"/>
</dbReference>
<evidence type="ECO:0000256" key="1">
    <source>
        <dbReference type="ARBA" id="ARBA00010584"/>
    </source>
</evidence>
<reference evidence="4 7" key="2">
    <citation type="submission" date="2021-03" db="EMBL/GenBank/DDBJ databases">
        <title>Comparative genomics of Chinese and international isolates of Escherichia albertii: population structure and evolution of virulence and antimicrobial resistance.</title>
        <authorList>
            <person name="Wang H."/>
            <person name="Xiong Y."/>
            <person name="Luo L."/>
        </authorList>
    </citation>
    <scope>NUCLEOTIDE SEQUENCE [LARGE SCALE GENOMIC DNA]</scope>
    <source>
        <strain evidence="4 7">Sample 165</strain>
    </source>
</reference>
<dbReference type="FunFam" id="3.30.360.10:FF:000026">
    <property type="entry name" value="Putative aspartate-semialdehyde dehydrogenase"/>
    <property type="match status" value="1"/>
</dbReference>
<dbReference type="CDD" id="cd18129">
    <property type="entry name" value="ASADH_C_USG1_like"/>
    <property type="match status" value="1"/>
</dbReference>
<dbReference type="SUPFAM" id="SSF51735">
    <property type="entry name" value="NAD(P)-binding Rossmann-fold domains"/>
    <property type="match status" value="1"/>
</dbReference>
<keyword evidence="4" id="KW-0560">Oxidoreductase</keyword>
<protein>
    <submittedName>
        <fullName evidence="4">Aspartate-semialdehyde dehydrogenase</fullName>
        <ecNumber evidence="4">1.2.1.11</ecNumber>
    </submittedName>
</protein>
<keyword evidence="6" id="KW-1185">Reference proteome</keyword>
<dbReference type="GeneID" id="89517159"/>
<dbReference type="GO" id="GO:0004073">
    <property type="term" value="F:aspartate-semialdehyde dehydrogenase activity"/>
    <property type="evidence" value="ECO:0007669"/>
    <property type="project" value="UniProtKB-EC"/>
</dbReference>
<dbReference type="InterPro" id="IPR036291">
    <property type="entry name" value="NAD(P)-bd_dom_sf"/>
</dbReference>
<dbReference type="InterPro" id="IPR012280">
    <property type="entry name" value="Semialdhyde_DH_dimer_dom"/>
</dbReference>
<gene>
    <name evidence="3" type="ORF">C7B09_23525</name>
    <name evidence="4" type="ORF">JRC44_07710</name>
    <name evidence="5" type="ORF">PS049_13180</name>
</gene>
<name>A0A680NZB4_ESCAL</name>
<evidence type="ECO:0000313" key="5">
    <source>
        <dbReference type="EMBL" id="WDB27347.1"/>
    </source>
</evidence>
<dbReference type="FunFam" id="3.40.50.720:FF:000099">
    <property type="entry name" value="Aspartate-semialdehyde dehydrogenase"/>
    <property type="match status" value="1"/>
</dbReference>
<dbReference type="CDD" id="cd17894">
    <property type="entry name" value="ASADH_USG1_N"/>
    <property type="match status" value="1"/>
</dbReference>
<dbReference type="NCBIfam" id="NF011456">
    <property type="entry name" value="PRK14874.1"/>
    <property type="match status" value="1"/>
</dbReference>
<dbReference type="GO" id="GO:0008652">
    <property type="term" value="P:amino acid biosynthetic process"/>
    <property type="evidence" value="ECO:0007669"/>
    <property type="project" value="InterPro"/>
</dbReference>
<reference evidence="3 6" key="1">
    <citation type="submission" date="2018-03" db="EMBL/GenBank/DDBJ databases">
        <title>Whole Genome Sequencing of Escherichia coli isolates from wildlife.</title>
        <authorList>
            <person name="Whitehouse C.A."/>
            <person name="Lacher D.W."/>
            <person name="Mammel M.K."/>
            <person name="Barnaba T."/>
            <person name="Lorch J.M."/>
        </authorList>
    </citation>
    <scope>NUCLEOTIDE SEQUENCE [LARGE SCALE GENOMIC DNA]</scope>
    <source>
        <strain evidence="3 6">20507-2</strain>
    </source>
</reference>
<dbReference type="PIRSF" id="PIRSF000148">
    <property type="entry name" value="ASA_dh"/>
    <property type="match status" value="1"/>
</dbReference>
<dbReference type="EC" id="1.2.1.11" evidence="4"/>
<dbReference type="EMBL" id="CP117562">
    <property type="protein sequence ID" value="WDB27347.1"/>
    <property type="molecule type" value="Genomic_DNA"/>
</dbReference>
<evidence type="ECO:0000313" key="6">
    <source>
        <dbReference type="Proteomes" id="UP000240382"/>
    </source>
</evidence>
<dbReference type="AlphaFoldDB" id="A0A680NZB4"/>
<evidence type="ECO:0000313" key="3">
    <source>
        <dbReference type="EMBL" id="PSY38100.1"/>
    </source>
</evidence>